<evidence type="ECO:0000313" key="13">
    <source>
        <dbReference type="EMBL" id="KAA2284991.1"/>
    </source>
</evidence>
<name>A0A5B2ZD42_9GAMM</name>
<evidence type="ECO:0000256" key="8">
    <source>
        <dbReference type="ARBA" id="ARBA00022692"/>
    </source>
</evidence>
<dbReference type="GO" id="GO:0055085">
    <property type="term" value="P:transmembrane transport"/>
    <property type="evidence" value="ECO:0007669"/>
    <property type="project" value="InterPro"/>
</dbReference>
<dbReference type="AlphaFoldDB" id="A0A5B2ZD42"/>
<reference evidence="13 14" key="2">
    <citation type="submission" date="2019-09" db="EMBL/GenBank/DDBJ databases">
        <authorList>
            <person name="Mazur A."/>
        </authorList>
    </citation>
    <scope>NUCLEOTIDE SEQUENCE [LARGE SCALE GENOMIC DNA]</scope>
    <source>
        <strain evidence="13 14">3729k</strain>
    </source>
</reference>
<reference evidence="13 14" key="1">
    <citation type="submission" date="2019-09" db="EMBL/GenBank/DDBJ databases">
        <title>Arenimonas chukotkensis sp. nov., a bacterium isolated from Chukotka hot spring, Arctic region, Russia.</title>
        <authorList>
            <person name="Zayulina K.S."/>
            <person name="Prokofeva M.I."/>
            <person name="Elcheninov A.G."/>
            <person name="Novikov A."/>
            <person name="Kochetkova T.V."/>
            <person name="Kublanov I.V."/>
        </authorList>
    </citation>
    <scope>NUCLEOTIDE SEQUENCE [LARGE SCALE GENOMIC DNA]</scope>
    <source>
        <strain evidence="13 14">3729k</strain>
    </source>
</reference>
<evidence type="ECO:0000256" key="5">
    <source>
        <dbReference type="ARBA" id="ARBA00022448"/>
    </source>
</evidence>
<keyword evidence="7" id="KW-0997">Cell inner membrane</keyword>
<evidence type="ECO:0000256" key="7">
    <source>
        <dbReference type="ARBA" id="ARBA00022519"/>
    </source>
</evidence>
<keyword evidence="9 12" id="KW-1133">Transmembrane helix</keyword>
<feature type="transmembrane region" description="Helical" evidence="12">
    <location>
        <begin position="53"/>
        <end position="77"/>
    </location>
</feature>
<comment type="similarity">
    <text evidence="3">Belongs to the LptF/LptG family.</text>
</comment>
<dbReference type="InterPro" id="IPR030922">
    <property type="entry name" value="LptF"/>
</dbReference>
<feature type="transmembrane region" description="Helical" evidence="12">
    <location>
        <begin position="98"/>
        <end position="122"/>
    </location>
</feature>
<keyword evidence="6" id="KW-1003">Cell membrane</keyword>
<keyword evidence="5" id="KW-0813">Transport</keyword>
<evidence type="ECO:0000256" key="3">
    <source>
        <dbReference type="ARBA" id="ARBA00007725"/>
    </source>
</evidence>
<dbReference type="InterPro" id="IPR005495">
    <property type="entry name" value="LptG/LptF_permease"/>
</dbReference>
<organism evidence="13 14">
    <name type="scientific">Arenimonas fontis</name>
    <dbReference type="NCBI Taxonomy" id="2608255"/>
    <lineage>
        <taxon>Bacteria</taxon>
        <taxon>Pseudomonadati</taxon>
        <taxon>Pseudomonadota</taxon>
        <taxon>Gammaproteobacteria</taxon>
        <taxon>Lysobacterales</taxon>
        <taxon>Lysobacteraceae</taxon>
        <taxon>Arenimonas</taxon>
    </lineage>
</organism>
<dbReference type="Proteomes" id="UP000322165">
    <property type="component" value="Unassembled WGS sequence"/>
</dbReference>
<evidence type="ECO:0000256" key="1">
    <source>
        <dbReference type="ARBA" id="ARBA00002265"/>
    </source>
</evidence>
<dbReference type="RefSeq" id="WP_149860490.1">
    <property type="nucleotide sequence ID" value="NZ_VUOD01000004.1"/>
</dbReference>
<gene>
    <name evidence="13" type="primary">lptF</name>
    <name evidence="13" type="ORF">F0415_07015</name>
</gene>
<dbReference type="GO" id="GO:0015920">
    <property type="term" value="P:lipopolysaccharide transport"/>
    <property type="evidence" value="ECO:0007669"/>
    <property type="project" value="TreeGrafter"/>
</dbReference>
<comment type="caution">
    <text evidence="13">The sequence shown here is derived from an EMBL/GenBank/DDBJ whole genome shotgun (WGS) entry which is preliminary data.</text>
</comment>
<protein>
    <recommendedName>
        <fullName evidence="4">Lipopolysaccharide export system permease protein LptF</fullName>
    </recommendedName>
</protein>
<evidence type="ECO:0000256" key="9">
    <source>
        <dbReference type="ARBA" id="ARBA00022989"/>
    </source>
</evidence>
<evidence type="ECO:0000313" key="14">
    <source>
        <dbReference type="Proteomes" id="UP000322165"/>
    </source>
</evidence>
<feature type="transmembrane region" description="Helical" evidence="12">
    <location>
        <begin position="12"/>
        <end position="33"/>
    </location>
</feature>
<dbReference type="EMBL" id="VUOD01000004">
    <property type="protein sequence ID" value="KAA2284991.1"/>
    <property type="molecule type" value="Genomic_DNA"/>
</dbReference>
<evidence type="ECO:0000256" key="6">
    <source>
        <dbReference type="ARBA" id="ARBA00022475"/>
    </source>
</evidence>
<comment type="subunit">
    <text evidence="11">Component of the lipopolysaccharide transport and assembly complex. The LptBFG transporter is composed of two ATP-binding proteins (LptB) and two transmembrane proteins (LptF and LptG).</text>
</comment>
<keyword evidence="10 12" id="KW-0472">Membrane</keyword>
<accession>A0A5B2ZD42</accession>
<feature type="transmembrane region" description="Helical" evidence="12">
    <location>
        <begin position="299"/>
        <end position="319"/>
    </location>
</feature>
<evidence type="ECO:0000256" key="10">
    <source>
        <dbReference type="ARBA" id="ARBA00023136"/>
    </source>
</evidence>
<comment type="function">
    <text evidence="1">Part of the ABC transporter complex LptBFG involved in the translocation of lipopolysaccharide (LPS) from the inner membrane to the outer membrane.</text>
</comment>
<evidence type="ECO:0000256" key="2">
    <source>
        <dbReference type="ARBA" id="ARBA00004429"/>
    </source>
</evidence>
<evidence type="ECO:0000256" key="11">
    <source>
        <dbReference type="ARBA" id="ARBA00026081"/>
    </source>
</evidence>
<evidence type="ECO:0000256" key="12">
    <source>
        <dbReference type="SAM" id="Phobius"/>
    </source>
</evidence>
<dbReference type="Pfam" id="PF03739">
    <property type="entry name" value="LptF_LptG"/>
    <property type="match status" value="1"/>
</dbReference>
<feature type="transmembrane region" description="Helical" evidence="12">
    <location>
        <begin position="266"/>
        <end position="287"/>
    </location>
</feature>
<keyword evidence="14" id="KW-1185">Reference proteome</keyword>
<comment type="subcellular location">
    <subcellularLocation>
        <location evidence="2">Cell inner membrane</location>
        <topology evidence="2">Multi-pass membrane protein</topology>
    </subcellularLocation>
</comment>
<dbReference type="NCBIfam" id="TIGR04407">
    <property type="entry name" value="LptF_YjgP"/>
    <property type="match status" value="1"/>
</dbReference>
<dbReference type="PANTHER" id="PTHR33529:SF7">
    <property type="entry name" value="LIPOPOLYSACCHARIDE EXPORT SYSTEM PERMEASE PROTEIN LPTF"/>
    <property type="match status" value="1"/>
</dbReference>
<keyword evidence="8 12" id="KW-0812">Transmembrane</keyword>
<proteinExistence type="inferred from homology"/>
<sequence>MRLIERYLAREFAASVAAVAIVLLLVGLGGLLVDLMSEIARGKVPAGLLLSQLGLRSIQVLPVLLPLALFIGLLLCIGRMYGESEMSVLAAVGLGPQALWRPLAMVVLPVAAIIAASALWAAPLGARIARDMVDTANRSFLVAGLEAGRFRELPGRSGIIYVGELSTDGTKFRRLFVQAERDGRVDVITAADGEMRFEGEVERYLLLRDGFRVEGAPGALDFRMMRFAENEMRVPDREVEAEAEALEARPTGELLRLEDAPSRAELHWRLATPLLALALGLLAMPLGRGSPRQARHGRVLAAILIYVNAMALLVLGKGWLADGSIAAGLGLWWVLVPLLSLSLWWFLRDGRLRRPGRAP</sequence>
<evidence type="ECO:0000256" key="4">
    <source>
        <dbReference type="ARBA" id="ARBA00014213"/>
    </source>
</evidence>
<feature type="transmembrane region" description="Helical" evidence="12">
    <location>
        <begin position="325"/>
        <end position="347"/>
    </location>
</feature>
<dbReference type="GO" id="GO:0043190">
    <property type="term" value="C:ATP-binding cassette (ABC) transporter complex"/>
    <property type="evidence" value="ECO:0007669"/>
    <property type="project" value="InterPro"/>
</dbReference>
<dbReference type="PANTHER" id="PTHR33529">
    <property type="entry name" value="SLR0882 PROTEIN-RELATED"/>
    <property type="match status" value="1"/>
</dbReference>